<dbReference type="SUPFAM" id="SSF56112">
    <property type="entry name" value="Protein kinase-like (PK-like)"/>
    <property type="match status" value="1"/>
</dbReference>
<feature type="domain" description="Protein kinase" evidence="1">
    <location>
        <begin position="1"/>
        <end position="99"/>
    </location>
</feature>
<dbReference type="GO" id="GO:0005524">
    <property type="term" value="F:ATP binding"/>
    <property type="evidence" value="ECO:0007669"/>
    <property type="project" value="InterPro"/>
</dbReference>
<dbReference type="Proteomes" id="UP000736335">
    <property type="component" value="Unassembled WGS sequence"/>
</dbReference>
<reference evidence="2" key="2">
    <citation type="submission" date="2020-11" db="EMBL/GenBank/DDBJ databases">
        <authorList>
            <consortium name="DOE Joint Genome Institute"/>
            <person name="Kuo A."/>
            <person name="Miyauchi S."/>
            <person name="Kiss E."/>
            <person name="Drula E."/>
            <person name="Kohler A."/>
            <person name="Sanchez-Garcia M."/>
            <person name="Andreopoulos B."/>
            <person name="Barry K.W."/>
            <person name="Bonito G."/>
            <person name="Buee M."/>
            <person name="Carver A."/>
            <person name="Chen C."/>
            <person name="Cichocki N."/>
            <person name="Clum A."/>
            <person name="Culley D."/>
            <person name="Crous P.W."/>
            <person name="Fauchery L."/>
            <person name="Girlanda M."/>
            <person name="Hayes R."/>
            <person name="Keri Z."/>
            <person name="Labutti K."/>
            <person name="Lipzen A."/>
            <person name="Lombard V."/>
            <person name="Magnuson J."/>
            <person name="Maillard F."/>
            <person name="Morin E."/>
            <person name="Murat C."/>
            <person name="Nolan M."/>
            <person name="Ohm R."/>
            <person name="Pangilinan J."/>
            <person name="Pereira M."/>
            <person name="Perotto S."/>
            <person name="Peter M."/>
            <person name="Riley R."/>
            <person name="Sitrit Y."/>
            <person name="Stielow B."/>
            <person name="Szollosi G."/>
            <person name="Zifcakova L."/>
            <person name="Stursova M."/>
            <person name="Spatafora J.W."/>
            <person name="Tedersoo L."/>
            <person name="Vaario L.-M."/>
            <person name="Yamada A."/>
            <person name="Yan M."/>
            <person name="Wang P."/>
            <person name="Xu J."/>
            <person name="Bruns T."/>
            <person name="Baldrian P."/>
            <person name="Vilgalys R."/>
            <person name="Henrissat B."/>
            <person name="Grigoriev I.V."/>
            <person name="Hibbett D."/>
            <person name="Nagy L.G."/>
            <person name="Martin F.M."/>
        </authorList>
    </citation>
    <scope>NUCLEOTIDE SEQUENCE</scope>
    <source>
        <strain evidence="2">UH-Tt-Lm1</strain>
    </source>
</reference>
<dbReference type="Gene3D" id="1.10.510.10">
    <property type="entry name" value="Transferase(Phosphotransferase) domain 1"/>
    <property type="match status" value="1"/>
</dbReference>
<accession>A0A9P6LAS2</accession>
<dbReference type="EMBL" id="WIUZ02000002">
    <property type="protein sequence ID" value="KAF9790503.1"/>
    <property type="molecule type" value="Genomic_DNA"/>
</dbReference>
<keyword evidence="3" id="KW-1185">Reference proteome</keyword>
<dbReference type="Pfam" id="PF07714">
    <property type="entry name" value="PK_Tyr_Ser-Thr"/>
    <property type="match status" value="1"/>
</dbReference>
<dbReference type="InterPro" id="IPR011009">
    <property type="entry name" value="Kinase-like_dom_sf"/>
</dbReference>
<evidence type="ECO:0000313" key="2">
    <source>
        <dbReference type="EMBL" id="KAF9790503.1"/>
    </source>
</evidence>
<evidence type="ECO:0000259" key="1">
    <source>
        <dbReference type="PROSITE" id="PS50011"/>
    </source>
</evidence>
<sequence length="99" mass="11313">MFVTSDMDDLLSRFCREGVAWKHLRHPNILPLLGVTIDKHRFSMVSEWMDNGNINQFIEKYPHANRPMLLVDVASGLKYLHDLQIVHGDLKGGKAGLSR</sequence>
<dbReference type="InterPro" id="IPR000719">
    <property type="entry name" value="Prot_kinase_dom"/>
</dbReference>
<keyword evidence="2" id="KW-0418">Kinase</keyword>
<dbReference type="AlphaFoldDB" id="A0A9P6LAS2"/>
<proteinExistence type="predicted"/>
<dbReference type="InterPro" id="IPR001245">
    <property type="entry name" value="Ser-Thr/Tyr_kinase_cat_dom"/>
</dbReference>
<dbReference type="OrthoDB" id="1924919at2759"/>
<gene>
    <name evidence="2" type="ORF">BJ322DRAFT_394618</name>
</gene>
<organism evidence="2 3">
    <name type="scientific">Thelephora terrestris</name>
    <dbReference type="NCBI Taxonomy" id="56493"/>
    <lineage>
        <taxon>Eukaryota</taxon>
        <taxon>Fungi</taxon>
        <taxon>Dikarya</taxon>
        <taxon>Basidiomycota</taxon>
        <taxon>Agaricomycotina</taxon>
        <taxon>Agaricomycetes</taxon>
        <taxon>Thelephorales</taxon>
        <taxon>Thelephoraceae</taxon>
        <taxon>Thelephora</taxon>
    </lineage>
</organism>
<dbReference type="InterPro" id="IPR051681">
    <property type="entry name" value="Ser/Thr_Kinases-Pseudokinases"/>
</dbReference>
<evidence type="ECO:0000313" key="3">
    <source>
        <dbReference type="Proteomes" id="UP000736335"/>
    </source>
</evidence>
<dbReference type="PANTHER" id="PTHR44329">
    <property type="entry name" value="SERINE/THREONINE-PROTEIN KINASE TNNI3K-RELATED"/>
    <property type="match status" value="1"/>
</dbReference>
<keyword evidence="2" id="KW-0808">Transferase</keyword>
<name>A0A9P6LAS2_9AGAM</name>
<protein>
    <submittedName>
        <fullName evidence="2">Kinase-like domain-containing protein</fullName>
    </submittedName>
</protein>
<dbReference type="PANTHER" id="PTHR44329:SF214">
    <property type="entry name" value="PROTEIN KINASE DOMAIN-CONTAINING PROTEIN"/>
    <property type="match status" value="1"/>
</dbReference>
<reference evidence="2" key="1">
    <citation type="journal article" date="2020" name="Nat. Commun.">
        <title>Large-scale genome sequencing of mycorrhizal fungi provides insights into the early evolution of symbiotic traits.</title>
        <authorList>
            <person name="Miyauchi S."/>
            <person name="Kiss E."/>
            <person name="Kuo A."/>
            <person name="Drula E."/>
            <person name="Kohler A."/>
            <person name="Sanchez-Garcia M."/>
            <person name="Morin E."/>
            <person name="Andreopoulos B."/>
            <person name="Barry K.W."/>
            <person name="Bonito G."/>
            <person name="Buee M."/>
            <person name="Carver A."/>
            <person name="Chen C."/>
            <person name="Cichocki N."/>
            <person name="Clum A."/>
            <person name="Culley D."/>
            <person name="Crous P.W."/>
            <person name="Fauchery L."/>
            <person name="Girlanda M."/>
            <person name="Hayes R.D."/>
            <person name="Keri Z."/>
            <person name="LaButti K."/>
            <person name="Lipzen A."/>
            <person name="Lombard V."/>
            <person name="Magnuson J."/>
            <person name="Maillard F."/>
            <person name="Murat C."/>
            <person name="Nolan M."/>
            <person name="Ohm R.A."/>
            <person name="Pangilinan J."/>
            <person name="Pereira M.F."/>
            <person name="Perotto S."/>
            <person name="Peter M."/>
            <person name="Pfister S."/>
            <person name="Riley R."/>
            <person name="Sitrit Y."/>
            <person name="Stielow J.B."/>
            <person name="Szollosi G."/>
            <person name="Zifcakova L."/>
            <person name="Stursova M."/>
            <person name="Spatafora J.W."/>
            <person name="Tedersoo L."/>
            <person name="Vaario L.M."/>
            <person name="Yamada A."/>
            <person name="Yan M."/>
            <person name="Wang P."/>
            <person name="Xu J."/>
            <person name="Bruns T."/>
            <person name="Baldrian P."/>
            <person name="Vilgalys R."/>
            <person name="Dunand C."/>
            <person name="Henrissat B."/>
            <person name="Grigoriev I.V."/>
            <person name="Hibbett D."/>
            <person name="Nagy L.G."/>
            <person name="Martin F.M."/>
        </authorList>
    </citation>
    <scope>NUCLEOTIDE SEQUENCE</scope>
    <source>
        <strain evidence="2">UH-Tt-Lm1</strain>
    </source>
</reference>
<dbReference type="PROSITE" id="PS50011">
    <property type="entry name" value="PROTEIN_KINASE_DOM"/>
    <property type="match status" value="1"/>
</dbReference>
<comment type="caution">
    <text evidence="2">The sequence shown here is derived from an EMBL/GenBank/DDBJ whole genome shotgun (WGS) entry which is preliminary data.</text>
</comment>
<dbReference type="GO" id="GO:0004674">
    <property type="term" value="F:protein serine/threonine kinase activity"/>
    <property type="evidence" value="ECO:0007669"/>
    <property type="project" value="TreeGrafter"/>
</dbReference>